<protein>
    <recommendedName>
        <fullName evidence="12">SH3 domain-containing protein</fullName>
    </recommendedName>
</protein>
<dbReference type="Pfam" id="PF00018">
    <property type="entry name" value="SH3_1"/>
    <property type="match status" value="1"/>
</dbReference>
<evidence type="ECO:0000256" key="6">
    <source>
        <dbReference type="ARBA" id="ARBA00022989"/>
    </source>
</evidence>
<dbReference type="RefSeq" id="XP_018287504.1">
    <property type="nucleotide sequence ID" value="XM_018432244.1"/>
</dbReference>
<evidence type="ECO:0000256" key="4">
    <source>
        <dbReference type="ARBA" id="ARBA00022475"/>
    </source>
</evidence>
<comment type="subcellular location">
    <subcellularLocation>
        <location evidence="1">Cell membrane</location>
        <topology evidence="1">Multi-pass membrane protein</topology>
    </subcellularLocation>
</comment>
<evidence type="ECO:0000259" key="12">
    <source>
        <dbReference type="PROSITE" id="PS50002"/>
    </source>
</evidence>
<dbReference type="CDD" id="cd11855">
    <property type="entry name" value="SH3_Sho1p"/>
    <property type="match status" value="1"/>
</dbReference>
<feature type="transmembrane region" description="Helical" evidence="11">
    <location>
        <begin position="12"/>
        <end position="30"/>
    </location>
</feature>
<dbReference type="STRING" id="763407.A0A162NGV7"/>
<dbReference type="InterPro" id="IPR035522">
    <property type="entry name" value="Sho1_SH3"/>
</dbReference>
<evidence type="ECO:0000256" key="3">
    <source>
        <dbReference type="ARBA" id="ARBA00022443"/>
    </source>
</evidence>
<dbReference type="AlphaFoldDB" id="A0A162NGV7"/>
<comment type="similarity">
    <text evidence="2">Belongs to the SHO1 family.</text>
</comment>
<dbReference type="SMART" id="SM00326">
    <property type="entry name" value="SH3"/>
    <property type="match status" value="1"/>
</dbReference>
<evidence type="ECO:0000256" key="8">
    <source>
        <dbReference type="ARBA" id="ARBA00023136"/>
    </source>
</evidence>
<keyword evidence="6 11" id="KW-1133">Transmembrane helix</keyword>
<dbReference type="InterPro" id="IPR001452">
    <property type="entry name" value="SH3_domain"/>
</dbReference>
<evidence type="ECO:0000256" key="9">
    <source>
        <dbReference type="PROSITE-ProRule" id="PRU00192"/>
    </source>
</evidence>
<evidence type="ECO:0000256" key="7">
    <source>
        <dbReference type="ARBA" id="ARBA00023016"/>
    </source>
</evidence>
<feature type="domain" description="SH3" evidence="12">
    <location>
        <begin position="202"/>
        <end position="263"/>
    </location>
</feature>
<dbReference type="PROSITE" id="PS50002">
    <property type="entry name" value="SH3"/>
    <property type="match status" value="1"/>
</dbReference>
<dbReference type="GO" id="GO:0005886">
    <property type="term" value="C:plasma membrane"/>
    <property type="evidence" value="ECO:0007669"/>
    <property type="project" value="UniProtKB-SubCell"/>
</dbReference>
<dbReference type="VEuPathDB" id="FungiDB:PHYBLDRAFT_149251"/>
<dbReference type="PRINTS" id="PR00452">
    <property type="entry name" value="SH3DOMAIN"/>
</dbReference>
<dbReference type="Gene3D" id="2.30.30.40">
    <property type="entry name" value="SH3 Domains"/>
    <property type="match status" value="1"/>
</dbReference>
<dbReference type="Proteomes" id="UP000077315">
    <property type="component" value="Unassembled WGS sequence"/>
</dbReference>
<feature type="transmembrane region" description="Helical" evidence="11">
    <location>
        <begin position="42"/>
        <end position="61"/>
    </location>
</feature>
<dbReference type="GeneID" id="28993150"/>
<proteinExistence type="inferred from homology"/>
<evidence type="ECO:0000256" key="11">
    <source>
        <dbReference type="SAM" id="Phobius"/>
    </source>
</evidence>
<evidence type="ECO:0000256" key="10">
    <source>
        <dbReference type="SAM" id="MobiDB-lite"/>
    </source>
</evidence>
<dbReference type="SUPFAM" id="SSF50044">
    <property type="entry name" value="SH3-domain"/>
    <property type="match status" value="1"/>
</dbReference>
<name>A0A162NGV7_PHYB8</name>
<feature type="transmembrane region" description="Helical" evidence="11">
    <location>
        <begin position="73"/>
        <end position="92"/>
    </location>
</feature>
<feature type="compositionally biased region" description="Polar residues" evidence="10">
    <location>
        <begin position="183"/>
        <end position="195"/>
    </location>
</feature>
<keyword evidence="3 9" id="KW-0728">SH3 domain</keyword>
<organism evidence="13 14">
    <name type="scientific">Phycomyces blakesleeanus (strain ATCC 8743b / DSM 1359 / FGSC 10004 / NBRC 33097 / NRRL 1555)</name>
    <dbReference type="NCBI Taxonomy" id="763407"/>
    <lineage>
        <taxon>Eukaryota</taxon>
        <taxon>Fungi</taxon>
        <taxon>Fungi incertae sedis</taxon>
        <taxon>Mucoromycota</taxon>
        <taxon>Mucoromycotina</taxon>
        <taxon>Mucoromycetes</taxon>
        <taxon>Mucorales</taxon>
        <taxon>Phycomycetaceae</taxon>
        <taxon>Phycomyces</taxon>
    </lineage>
</organism>
<evidence type="ECO:0000256" key="5">
    <source>
        <dbReference type="ARBA" id="ARBA00022692"/>
    </source>
</evidence>
<keyword evidence="14" id="KW-1185">Reference proteome</keyword>
<dbReference type="EMBL" id="KV440991">
    <property type="protein sequence ID" value="OAD69464.1"/>
    <property type="molecule type" value="Genomic_DNA"/>
</dbReference>
<keyword evidence="7" id="KW-0346">Stress response</keyword>
<evidence type="ECO:0000256" key="1">
    <source>
        <dbReference type="ARBA" id="ARBA00004651"/>
    </source>
</evidence>
<evidence type="ECO:0000313" key="14">
    <source>
        <dbReference type="Proteomes" id="UP000077315"/>
    </source>
</evidence>
<accession>A0A162NGV7</accession>
<feature type="transmembrane region" description="Helical" evidence="11">
    <location>
        <begin position="104"/>
        <end position="122"/>
    </location>
</feature>
<feature type="region of interest" description="Disordered" evidence="10">
    <location>
        <begin position="152"/>
        <end position="203"/>
    </location>
</feature>
<dbReference type="InterPro" id="IPR036028">
    <property type="entry name" value="SH3-like_dom_sf"/>
</dbReference>
<sequence length="273" mass="30275">MSSNYGDSFAITNPMFLVTGIMVIIGWLITFVGACAAGFVGVGWWMIIYNLFFIIGVWTAVGMKRFINNRHMILVFLTISIVYMTSLIQIFLDSDWNRGNRAGAGGAVIMIIMEFLWIFLLASNEDSWIVNKTSHMNNTGIGGKPMIQNRFGNGGNNSNVHPHEYKESALPNHPSGGHDSYNHRNVTSNISSGNAPPTPSREGISQAKALHGYTGSPEDPNELSFEKGESLEIIDRSGNWWRAKKHDGSEGIVPSNYFELDPTQAIQRDDLFL</sequence>
<keyword evidence="4" id="KW-1003">Cell membrane</keyword>
<dbReference type="OrthoDB" id="5983572at2759"/>
<evidence type="ECO:0000256" key="2">
    <source>
        <dbReference type="ARBA" id="ARBA00009739"/>
    </source>
</evidence>
<gene>
    <name evidence="13" type="ORF">PHYBLDRAFT_149251</name>
</gene>
<keyword evidence="8 11" id="KW-0472">Membrane</keyword>
<dbReference type="InParanoid" id="A0A162NGV7"/>
<evidence type="ECO:0000313" key="13">
    <source>
        <dbReference type="EMBL" id="OAD69464.1"/>
    </source>
</evidence>
<keyword evidence="5 11" id="KW-0812">Transmembrane</keyword>
<reference evidence="14" key="1">
    <citation type="submission" date="2015-06" db="EMBL/GenBank/DDBJ databases">
        <title>Expansion of signal transduction pathways in fungi by whole-genome duplication.</title>
        <authorList>
            <consortium name="DOE Joint Genome Institute"/>
            <person name="Corrochano L.M."/>
            <person name="Kuo A."/>
            <person name="Marcet-Houben M."/>
            <person name="Polaino S."/>
            <person name="Salamov A."/>
            <person name="Villalobos J.M."/>
            <person name="Alvarez M.I."/>
            <person name="Avalos J."/>
            <person name="Benito E.P."/>
            <person name="Benoit I."/>
            <person name="Burger G."/>
            <person name="Camino L.P."/>
            <person name="Canovas D."/>
            <person name="Cerda-Olmedo E."/>
            <person name="Cheng J.-F."/>
            <person name="Dominguez A."/>
            <person name="Elias M."/>
            <person name="Eslava A.P."/>
            <person name="Glaser F."/>
            <person name="Grimwood J."/>
            <person name="Gutierrez G."/>
            <person name="Heitman J."/>
            <person name="Henrissat B."/>
            <person name="Iturriaga E.A."/>
            <person name="Lang B.F."/>
            <person name="Lavin J.L."/>
            <person name="Lee S."/>
            <person name="Li W."/>
            <person name="Lindquist E."/>
            <person name="Lopez-Garcia S."/>
            <person name="Luque E.M."/>
            <person name="Marcos A.T."/>
            <person name="Martin J."/>
            <person name="McCluskey K."/>
            <person name="Medina H.R."/>
            <person name="Miralles-Duran A."/>
            <person name="Miyazaki A."/>
            <person name="Munoz-Torres E."/>
            <person name="Oguiza J.A."/>
            <person name="Ohm R."/>
            <person name="Olmedo M."/>
            <person name="Orejas M."/>
            <person name="Ortiz-Castellanos L."/>
            <person name="Pisabarro A.G."/>
            <person name="Rodriguez-Romero J."/>
            <person name="Ruiz-Herrera J."/>
            <person name="Ruiz-Vazquez R."/>
            <person name="Sanz C."/>
            <person name="Schackwitz W."/>
            <person name="Schmutz J."/>
            <person name="Shahriari M."/>
            <person name="Shelest E."/>
            <person name="Silva-Franco F."/>
            <person name="Soanes D."/>
            <person name="Syed K."/>
            <person name="Tagua V.G."/>
            <person name="Talbot N.J."/>
            <person name="Thon M."/>
            <person name="De vries R.P."/>
            <person name="Wiebenga A."/>
            <person name="Yadav J.S."/>
            <person name="Braun E.L."/>
            <person name="Baker S."/>
            <person name="Garre V."/>
            <person name="Horwitz B."/>
            <person name="Torres-Martinez S."/>
            <person name="Idnurm A."/>
            <person name="Herrera-Estrella A."/>
            <person name="Gabaldon T."/>
            <person name="Grigoriev I.V."/>
        </authorList>
    </citation>
    <scope>NUCLEOTIDE SEQUENCE [LARGE SCALE GENOMIC DNA]</scope>
    <source>
        <strain evidence="14">NRRL 1555(-)</strain>
    </source>
</reference>